<feature type="coiled-coil region" evidence="1">
    <location>
        <begin position="294"/>
        <end position="356"/>
    </location>
</feature>
<keyword evidence="4" id="KW-1185">Reference proteome</keyword>
<dbReference type="AlphaFoldDB" id="A0A7J0E9P4"/>
<organism evidence="3 4">
    <name type="scientific">Actinidia rufa</name>
    <dbReference type="NCBI Taxonomy" id="165716"/>
    <lineage>
        <taxon>Eukaryota</taxon>
        <taxon>Viridiplantae</taxon>
        <taxon>Streptophyta</taxon>
        <taxon>Embryophyta</taxon>
        <taxon>Tracheophyta</taxon>
        <taxon>Spermatophyta</taxon>
        <taxon>Magnoliopsida</taxon>
        <taxon>eudicotyledons</taxon>
        <taxon>Gunneridae</taxon>
        <taxon>Pentapetalae</taxon>
        <taxon>asterids</taxon>
        <taxon>Ericales</taxon>
        <taxon>Actinidiaceae</taxon>
        <taxon>Actinidia</taxon>
    </lineage>
</organism>
<feature type="region of interest" description="Disordered" evidence="2">
    <location>
        <begin position="56"/>
        <end position="77"/>
    </location>
</feature>
<name>A0A7J0E9P4_9ERIC</name>
<sequence>MADEQSTDFAFWGNYSGNTSCGVQTRNPRKGKTVLSASSGEVAFYEATFPAGLRRLGIPSNDSSRGRGRTSSEVMGHPSKKCNKVLILSSTEEERFRQVFEKIEEGHFKIPVILNLETFYKYFTPGRVKVSSSDGGMARSEIRGGAEGDIKGESVAIADHATMSRRLKLSELAKVMAQKAIALALKGVAKKTKTGSGVHEVPARPPTILREGRSARQTLGQALGPQALVIASTATAEKILARVILLDDKEKVEKLTFDQVVTKFLHVLGVILGSSLAVRSRDFAKHALNQRALVESSKMEMVQAQNRAIELERALAKEKTKGKKAAEEIEARNEVVAKLEARVAELEKSQNLAKGRIIAAFKESDNFLEAVRGSTSSYFGDGFDFYTRQLAHQYPNLGLDLEDIEMDHDLLAKRRLRPRRERPRMKVQPKRKRLERSPPRQQVREL</sequence>
<keyword evidence="1" id="KW-0175">Coiled coil</keyword>
<evidence type="ECO:0000313" key="4">
    <source>
        <dbReference type="Proteomes" id="UP000585474"/>
    </source>
</evidence>
<accession>A0A7J0E9P4</accession>
<comment type="caution">
    <text evidence="3">The sequence shown here is derived from an EMBL/GenBank/DDBJ whole genome shotgun (WGS) entry which is preliminary data.</text>
</comment>
<dbReference type="Proteomes" id="UP000585474">
    <property type="component" value="Unassembled WGS sequence"/>
</dbReference>
<proteinExistence type="predicted"/>
<evidence type="ECO:0000256" key="1">
    <source>
        <dbReference type="SAM" id="Coils"/>
    </source>
</evidence>
<reference evidence="3 4" key="1">
    <citation type="submission" date="2019-07" db="EMBL/GenBank/DDBJ databases">
        <title>De Novo Assembly of kiwifruit Actinidia rufa.</title>
        <authorList>
            <person name="Sugita-Konishi S."/>
            <person name="Sato K."/>
            <person name="Mori E."/>
            <person name="Abe Y."/>
            <person name="Kisaki G."/>
            <person name="Hamano K."/>
            <person name="Suezawa K."/>
            <person name="Otani M."/>
            <person name="Fukuda T."/>
            <person name="Manabe T."/>
            <person name="Gomi K."/>
            <person name="Tabuchi M."/>
            <person name="Akimitsu K."/>
            <person name="Kataoka I."/>
        </authorList>
    </citation>
    <scope>NUCLEOTIDE SEQUENCE [LARGE SCALE GENOMIC DNA]</scope>
    <source>
        <strain evidence="4">cv. Fuchu</strain>
    </source>
</reference>
<dbReference type="EMBL" id="BJWL01000002">
    <property type="protein sequence ID" value="GFY83221.1"/>
    <property type="molecule type" value="Genomic_DNA"/>
</dbReference>
<feature type="compositionally biased region" description="Basic residues" evidence="2">
    <location>
        <begin position="415"/>
        <end position="434"/>
    </location>
</feature>
<protein>
    <submittedName>
        <fullName evidence="3">Uncharacterized protein</fullName>
    </submittedName>
</protein>
<gene>
    <name evidence="3" type="ORF">Acr_02g0014610</name>
</gene>
<evidence type="ECO:0000313" key="3">
    <source>
        <dbReference type="EMBL" id="GFY83221.1"/>
    </source>
</evidence>
<evidence type="ECO:0000256" key="2">
    <source>
        <dbReference type="SAM" id="MobiDB-lite"/>
    </source>
</evidence>
<feature type="region of interest" description="Disordered" evidence="2">
    <location>
        <begin position="415"/>
        <end position="446"/>
    </location>
</feature>
<feature type="compositionally biased region" description="Basic and acidic residues" evidence="2">
    <location>
        <begin position="435"/>
        <end position="446"/>
    </location>
</feature>